<gene>
    <name evidence="2" type="ORF">MDA_GLEAN10013826</name>
</gene>
<evidence type="ECO:0000313" key="2">
    <source>
        <dbReference type="EMBL" id="ELK34445.1"/>
    </source>
</evidence>
<feature type="compositionally biased region" description="Basic and acidic residues" evidence="1">
    <location>
        <begin position="77"/>
        <end position="91"/>
    </location>
</feature>
<dbReference type="AlphaFoldDB" id="L5M835"/>
<organism evidence="2 3">
    <name type="scientific">Myotis davidii</name>
    <name type="common">David's myotis</name>
    <dbReference type="NCBI Taxonomy" id="225400"/>
    <lineage>
        <taxon>Eukaryota</taxon>
        <taxon>Metazoa</taxon>
        <taxon>Chordata</taxon>
        <taxon>Craniata</taxon>
        <taxon>Vertebrata</taxon>
        <taxon>Euteleostomi</taxon>
        <taxon>Mammalia</taxon>
        <taxon>Eutheria</taxon>
        <taxon>Laurasiatheria</taxon>
        <taxon>Chiroptera</taxon>
        <taxon>Yangochiroptera</taxon>
        <taxon>Vespertilionidae</taxon>
        <taxon>Myotis</taxon>
    </lineage>
</organism>
<evidence type="ECO:0000313" key="3">
    <source>
        <dbReference type="Proteomes" id="UP000010556"/>
    </source>
</evidence>
<dbReference type="Proteomes" id="UP000010556">
    <property type="component" value="Unassembled WGS sequence"/>
</dbReference>
<reference evidence="3" key="1">
    <citation type="journal article" date="2013" name="Science">
        <title>Comparative analysis of bat genomes provides insight into the evolution of flight and immunity.</title>
        <authorList>
            <person name="Zhang G."/>
            <person name="Cowled C."/>
            <person name="Shi Z."/>
            <person name="Huang Z."/>
            <person name="Bishop-Lilly K.A."/>
            <person name="Fang X."/>
            <person name="Wynne J.W."/>
            <person name="Xiong Z."/>
            <person name="Baker M.L."/>
            <person name="Zhao W."/>
            <person name="Tachedjian M."/>
            <person name="Zhu Y."/>
            <person name="Zhou P."/>
            <person name="Jiang X."/>
            <person name="Ng J."/>
            <person name="Yang L."/>
            <person name="Wu L."/>
            <person name="Xiao J."/>
            <person name="Feng Y."/>
            <person name="Chen Y."/>
            <person name="Sun X."/>
            <person name="Zhang Y."/>
            <person name="Marsh G.A."/>
            <person name="Crameri G."/>
            <person name="Broder C.C."/>
            <person name="Frey K.G."/>
            <person name="Wang L.F."/>
            <person name="Wang J."/>
        </authorList>
    </citation>
    <scope>NUCLEOTIDE SEQUENCE [LARGE SCALE GENOMIC DNA]</scope>
</reference>
<protein>
    <submittedName>
        <fullName evidence="2">Uncharacterized protein</fullName>
    </submittedName>
</protein>
<feature type="region of interest" description="Disordered" evidence="1">
    <location>
        <begin position="76"/>
        <end position="109"/>
    </location>
</feature>
<evidence type="ECO:0000256" key="1">
    <source>
        <dbReference type="SAM" id="MobiDB-lite"/>
    </source>
</evidence>
<proteinExistence type="predicted"/>
<dbReference type="EMBL" id="KB103225">
    <property type="protein sequence ID" value="ELK34445.1"/>
    <property type="molecule type" value="Genomic_DNA"/>
</dbReference>
<sequence length="144" mass="15954">MGGAGWVALKGVLDQGGGPHWGAWTAWGRMRMQFPTTTDYVVEFATFGEITGVSTPGVQWVSLTLRKSPSRSWYLPRQEEGRGIESETSMREKHRPAASCTPPTGDVPTTKVYALDRNRTWDPSVRRPTLYPPSQTGFGDNILI</sequence>
<accession>L5M835</accession>
<keyword evidence="3" id="KW-1185">Reference proteome</keyword>
<name>L5M835_MYODS</name>
<feature type="region of interest" description="Disordered" evidence="1">
    <location>
        <begin position="124"/>
        <end position="144"/>
    </location>
</feature>